<dbReference type="KEGG" id="tml:GSTUM_00011922001"/>
<evidence type="ECO:0000313" key="1">
    <source>
        <dbReference type="EMBL" id="CAZ86465.1"/>
    </source>
</evidence>
<dbReference type="GeneID" id="9186705"/>
<keyword evidence="2" id="KW-1185">Reference proteome</keyword>
<organism evidence="1 2">
    <name type="scientific">Tuber melanosporum (strain Mel28)</name>
    <name type="common">Perigord black truffle</name>
    <dbReference type="NCBI Taxonomy" id="656061"/>
    <lineage>
        <taxon>Eukaryota</taxon>
        <taxon>Fungi</taxon>
        <taxon>Dikarya</taxon>
        <taxon>Ascomycota</taxon>
        <taxon>Pezizomycotina</taxon>
        <taxon>Pezizomycetes</taxon>
        <taxon>Pezizales</taxon>
        <taxon>Tuberaceae</taxon>
        <taxon>Tuber</taxon>
    </lineage>
</organism>
<dbReference type="RefSeq" id="XP_002842274.1">
    <property type="nucleotide sequence ID" value="XM_002842228.1"/>
</dbReference>
<name>D5GPM2_TUBMM</name>
<dbReference type="EMBL" id="FN430376">
    <property type="protein sequence ID" value="CAZ86465.1"/>
    <property type="molecule type" value="Genomic_DNA"/>
</dbReference>
<dbReference type="InParanoid" id="D5GPM2"/>
<accession>D5GPM2</accession>
<dbReference type="AlphaFoldDB" id="D5GPM2"/>
<dbReference type="Proteomes" id="UP000006911">
    <property type="component" value="Unassembled WGS sequence"/>
</dbReference>
<reference evidence="1 2" key="1">
    <citation type="journal article" date="2010" name="Nature">
        <title>Perigord black truffle genome uncovers evolutionary origins and mechanisms of symbiosis.</title>
        <authorList>
            <person name="Martin F."/>
            <person name="Kohler A."/>
            <person name="Murat C."/>
            <person name="Balestrini R."/>
            <person name="Coutinho P.M."/>
            <person name="Jaillon O."/>
            <person name="Montanini B."/>
            <person name="Morin E."/>
            <person name="Noel B."/>
            <person name="Percudani R."/>
            <person name="Porcel B."/>
            <person name="Rubini A."/>
            <person name="Amicucci A."/>
            <person name="Amselem J."/>
            <person name="Anthouard V."/>
            <person name="Arcioni S."/>
            <person name="Artiguenave F."/>
            <person name="Aury J.M."/>
            <person name="Ballario P."/>
            <person name="Bolchi A."/>
            <person name="Brenna A."/>
            <person name="Brun A."/>
            <person name="Buee M."/>
            <person name="Cantarel B."/>
            <person name="Chevalier G."/>
            <person name="Couloux A."/>
            <person name="Da Silva C."/>
            <person name="Denoeud F."/>
            <person name="Duplessis S."/>
            <person name="Ghignone S."/>
            <person name="Hilselberger B."/>
            <person name="Iotti M."/>
            <person name="Marcais B."/>
            <person name="Mello A."/>
            <person name="Miranda M."/>
            <person name="Pacioni G."/>
            <person name="Quesneville H."/>
            <person name="Riccioni C."/>
            <person name="Ruotolo R."/>
            <person name="Splivallo R."/>
            <person name="Stocchi V."/>
            <person name="Tisserant E."/>
            <person name="Viscomi A.R."/>
            <person name="Zambonelli A."/>
            <person name="Zampieri E."/>
            <person name="Henrissat B."/>
            <person name="Lebrun M.H."/>
            <person name="Paolocci F."/>
            <person name="Bonfante P."/>
            <person name="Ottonello S."/>
            <person name="Wincker P."/>
        </authorList>
    </citation>
    <scope>NUCLEOTIDE SEQUENCE [LARGE SCALE GENOMIC DNA]</scope>
    <source>
        <strain evidence="1 2">Mel28</strain>
    </source>
</reference>
<dbReference type="HOGENOM" id="CLU_2759656_0_0_1"/>
<gene>
    <name evidence="1" type="ORF">GSTUM_00011922001</name>
</gene>
<evidence type="ECO:0000313" key="2">
    <source>
        <dbReference type="Proteomes" id="UP000006911"/>
    </source>
</evidence>
<sequence length="70" mass="8278">MGASLIFSPSSWKGHHPQRRYASASCGRHRHLVLRRFQCQNRIRCLPRPHRRRLPLRMSGLFGKCPRQTE</sequence>
<protein>
    <submittedName>
        <fullName evidence="1">(Perigord truffle) hypothetical protein</fullName>
    </submittedName>
</protein>
<proteinExistence type="predicted"/>